<comment type="caution">
    <text evidence="1">The sequence shown here is derived from an EMBL/GenBank/DDBJ whole genome shotgun (WGS) entry which is preliminary data.</text>
</comment>
<evidence type="ECO:0000313" key="1">
    <source>
        <dbReference type="EMBL" id="TDL81690.1"/>
    </source>
</evidence>
<evidence type="ECO:0000313" key="2">
    <source>
        <dbReference type="Proteomes" id="UP000294562"/>
    </source>
</evidence>
<proteinExistence type="predicted"/>
<protein>
    <submittedName>
        <fullName evidence="1">Uncharacterized protein</fullName>
    </submittedName>
</protein>
<dbReference type="RefSeq" id="WP_133344743.1">
    <property type="nucleotide sequence ID" value="NZ_SMZO01000098.1"/>
</dbReference>
<name>A0A4R6ACX6_9RHOB</name>
<dbReference type="Proteomes" id="UP000294562">
    <property type="component" value="Unassembled WGS sequence"/>
</dbReference>
<dbReference type="AlphaFoldDB" id="A0A4R6ACX6"/>
<organism evidence="1 2">
    <name type="scientific">Meridianimarinicoccus aquatilis</name>
    <dbReference type="NCBI Taxonomy" id="2552766"/>
    <lineage>
        <taxon>Bacteria</taxon>
        <taxon>Pseudomonadati</taxon>
        <taxon>Pseudomonadota</taxon>
        <taxon>Alphaproteobacteria</taxon>
        <taxon>Rhodobacterales</taxon>
        <taxon>Paracoccaceae</taxon>
        <taxon>Meridianimarinicoccus</taxon>
    </lineage>
</organism>
<gene>
    <name evidence="1" type="ORF">E2L05_19935</name>
</gene>
<keyword evidence="2" id="KW-1185">Reference proteome</keyword>
<dbReference type="EMBL" id="SMZO01000098">
    <property type="protein sequence ID" value="TDL81690.1"/>
    <property type="molecule type" value="Genomic_DNA"/>
</dbReference>
<reference evidence="1 2" key="1">
    <citation type="submission" date="2019-03" db="EMBL/GenBank/DDBJ databases">
        <title>Rhodobacteraceae bacterium SM1902, a new member of the family Rhodobacteraceae isolated from Yantai.</title>
        <authorList>
            <person name="Sun Y."/>
        </authorList>
    </citation>
    <scope>NUCLEOTIDE SEQUENCE [LARGE SCALE GENOMIC DNA]</scope>
    <source>
        <strain evidence="1 2">SM1902</strain>
    </source>
</reference>
<sequence>MPLKLHLNFPKAGLGQTQTFILSGRVRADNQVVVQRMFLILMEIAKDKVFRTSCCNVALGNLAQGGFLPLEADTLCSRDRDDFVVEVDPILAPLKQITVPRELIPDGSEISG</sequence>
<accession>A0A4R6ACX6</accession>